<feature type="domain" description="SAF" evidence="2">
    <location>
        <begin position="33"/>
        <end position="95"/>
    </location>
</feature>
<gene>
    <name evidence="3" type="ORF">SAMN05421543_1339</name>
</gene>
<sequence>MNQAKIMRITSVLLLAAAAATGSYVVYRAQRTEPVLVAKHNIPPYSFVTPADFEVKYIPAAAVFSDAARSAGQVSGHMTTLGILAGSQIRAGMFSEAHSLQGMVNTISGPGQVTFSLPYKPGSLDSYVAPDTYVDLVAPGPNGATLHAEHVHVLSNTGYTEAPTTGGGHNNQNENPMLILTMPQSQYLAMEQAIAGANVQVLMVSQTQNQNVYQADSGLSPARTSTGAAGSGNAPGGAVFSSSTSDTPASSATGTAGQTTPTATGNSNVQESEQH</sequence>
<dbReference type="STRING" id="392015.SAMN05421543_1339"/>
<dbReference type="EMBL" id="FPBV01000033">
    <property type="protein sequence ID" value="SFV07022.1"/>
    <property type="molecule type" value="Genomic_DNA"/>
</dbReference>
<dbReference type="CDD" id="cd11614">
    <property type="entry name" value="SAF_CpaB_FlgA_like"/>
    <property type="match status" value="1"/>
</dbReference>
<dbReference type="RefSeq" id="WP_074956469.1">
    <property type="nucleotide sequence ID" value="NZ_FPBV01000033.1"/>
</dbReference>
<dbReference type="SMART" id="SM00858">
    <property type="entry name" value="SAF"/>
    <property type="match status" value="1"/>
</dbReference>
<dbReference type="Pfam" id="PF08666">
    <property type="entry name" value="SAF"/>
    <property type="match status" value="1"/>
</dbReference>
<feature type="compositionally biased region" description="Low complexity" evidence="1">
    <location>
        <begin position="236"/>
        <end position="265"/>
    </location>
</feature>
<evidence type="ECO:0000313" key="4">
    <source>
        <dbReference type="Proteomes" id="UP000183508"/>
    </source>
</evidence>
<evidence type="ECO:0000256" key="1">
    <source>
        <dbReference type="SAM" id="MobiDB-lite"/>
    </source>
</evidence>
<feature type="compositionally biased region" description="Polar residues" evidence="1">
    <location>
        <begin position="266"/>
        <end position="275"/>
    </location>
</feature>
<organism evidence="3 4">
    <name type="scientific">Alicyclobacillus macrosporangiidus</name>
    <dbReference type="NCBI Taxonomy" id="392015"/>
    <lineage>
        <taxon>Bacteria</taxon>
        <taxon>Bacillati</taxon>
        <taxon>Bacillota</taxon>
        <taxon>Bacilli</taxon>
        <taxon>Bacillales</taxon>
        <taxon>Alicyclobacillaceae</taxon>
        <taxon>Alicyclobacillus</taxon>
    </lineage>
</organism>
<keyword evidence="4" id="KW-1185">Reference proteome</keyword>
<accession>A0A1I7LB96</accession>
<name>A0A1I7LB96_9BACL</name>
<reference evidence="4" key="1">
    <citation type="submission" date="2016-10" db="EMBL/GenBank/DDBJ databases">
        <authorList>
            <person name="Varghese N."/>
        </authorList>
    </citation>
    <scope>NUCLEOTIDE SEQUENCE [LARGE SCALE GENOMIC DNA]</scope>
    <source>
        <strain evidence="4">DSM 17980</strain>
    </source>
</reference>
<evidence type="ECO:0000259" key="2">
    <source>
        <dbReference type="SMART" id="SM00858"/>
    </source>
</evidence>
<dbReference type="AlphaFoldDB" id="A0A1I7LB96"/>
<dbReference type="Proteomes" id="UP000183508">
    <property type="component" value="Unassembled WGS sequence"/>
</dbReference>
<protein>
    <submittedName>
        <fullName evidence="3">SAF domain-containing protein</fullName>
    </submittedName>
</protein>
<proteinExistence type="predicted"/>
<dbReference type="InterPro" id="IPR013974">
    <property type="entry name" value="SAF"/>
</dbReference>
<evidence type="ECO:0000313" key="3">
    <source>
        <dbReference type="EMBL" id="SFV07022.1"/>
    </source>
</evidence>
<feature type="region of interest" description="Disordered" evidence="1">
    <location>
        <begin position="217"/>
        <end position="275"/>
    </location>
</feature>